<feature type="region of interest" description="Disordered" evidence="1">
    <location>
        <begin position="1"/>
        <end position="46"/>
    </location>
</feature>
<proteinExistence type="predicted"/>
<accession>A0A0E9QD02</accession>
<feature type="compositionally biased region" description="Polar residues" evidence="1">
    <location>
        <begin position="1"/>
        <end position="11"/>
    </location>
</feature>
<evidence type="ECO:0000256" key="1">
    <source>
        <dbReference type="SAM" id="MobiDB-lite"/>
    </source>
</evidence>
<dbReference type="EMBL" id="GBXM01094367">
    <property type="protein sequence ID" value="JAH14210.1"/>
    <property type="molecule type" value="Transcribed_RNA"/>
</dbReference>
<sequence length="46" mass="4996">MRPSSFWSPTSAPRRRPAEGGGPQTLTHSDPDKGEPCVQLPPLLHC</sequence>
<dbReference type="EMBL" id="GBXM01095119">
    <property type="protein sequence ID" value="JAH13458.1"/>
    <property type="molecule type" value="Transcribed_RNA"/>
</dbReference>
<reference evidence="2" key="2">
    <citation type="journal article" date="2015" name="Fish Shellfish Immunol.">
        <title>Early steps in the European eel (Anguilla anguilla)-Vibrio vulnificus interaction in the gills: Role of the RtxA13 toxin.</title>
        <authorList>
            <person name="Callol A."/>
            <person name="Pajuelo D."/>
            <person name="Ebbesson L."/>
            <person name="Teles M."/>
            <person name="MacKenzie S."/>
            <person name="Amaro C."/>
        </authorList>
    </citation>
    <scope>NUCLEOTIDE SEQUENCE</scope>
</reference>
<protein>
    <submittedName>
        <fullName evidence="2">Uncharacterized protein</fullName>
    </submittedName>
</protein>
<organism evidence="2">
    <name type="scientific">Anguilla anguilla</name>
    <name type="common">European freshwater eel</name>
    <name type="synonym">Muraena anguilla</name>
    <dbReference type="NCBI Taxonomy" id="7936"/>
    <lineage>
        <taxon>Eukaryota</taxon>
        <taxon>Metazoa</taxon>
        <taxon>Chordata</taxon>
        <taxon>Craniata</taxon>
        <taxon>Vertebrata</taxon>
        <taxon>Euteleostomi</taxon>
        <taxon>Actinopterygii</taxon>
        <taxon>Neopterygii</taxon>
        <taxon>Teleostei</taxon>
        <taxon>Anguilliformes</taxon>
        <taxon>Anguillidae</taxon>
        <taxon>Anguilla</taxon>
    </lineage>
</organism>
<reference evidence="2" key="1">
    <citation type="submission" date="2014-11" db="EMBL/GenBank/DDBJ databases">
        <authorList>
            <person name="Amaro Gonzalez C."/>
        </authorList>
    </citation>
    <scope>NUCLEOTIDE SEQUENCE</scope>
</reference>
<name>A0A0E9QD02_ANGAN</name>
<evidence type="ECO:0000313" key="2">
    <source>
        <dbReference type="EMBL" id="JAH14210.1"/>
    </source>
</evidence>
<dbReference type="AlphaFoldDB" id="A0A0E9QD02"/>